<proteinExistence type="predicted"/>
<dbReference type="AlphaFoldDB" id="A0A7S8FBU3"/>
<organism evidence="1 2">
    <name type="scientific">Candidatus Nitrospira kreftii</name>
    <dbReference type="NCBI Taxonomy" id="2652173"/>
    <lineage>
        <taxon>Bacteria</taxon>
        <taxon>Pseudomonadati</taxon>
        <taxon>Nitrospirota</taxon>
        <taxon>Nitrospiria</taxon>
        <taxon>Nitrospirales</taxon>
        <taxon>Nitrospiraceae</taxon>
        <taxon>Nitrospira</taxon>
    </lineage>
</organism>
<accession>A0A7S8FBU3</accession>
<reference evidence="1 2" key="1">
    <citation type="journal article" date="2020" name="ISME J.">
        <title>Enrichment and physiological characterization of a novel comammox Nitrospira indicates ammonium inhibition of complete nitrification.</title>
        <authorList>
            <person name="Sakoula D."/>
            <person name="Koch H."/>
            <person name="Frank J."/>
            <person name="Jetten M.S.M."/>
            <person name="van Kessel M.A.H.J."/>
            <person name="Lucker S."/>
        </authorList>
    </citation>
    <scope>NUCLEOTIDE SEQUENCE [LARGE SCALE GENOMIC DNA]</scope>
    <source>
        <strain evidence="1">Comreactor17</strain>
    </source>
</reference>
<dbReference type="Proteomes" id="UP000593737">
    <property type="component" value="Chromosome"/>
</dbReference>
<evidence type="ECO:0000313" key="2">
    <source>
        <dbReference type="Proteomes" id="UP000593737"/>
    </source>
</evidence>
<gene>
    <name evidence="1" type="ORF">Nkreftii_001018</name>
</gene>
<dbReference type="KEGG" id="nkf:Nkreftii_001018"/>
<name>A0A7S8FBU3_9BACT</name>
<dbReference type="EMBL" id="CP047423">
    <property type="protein sequence ID" value="QPD03244.1"/>
    <property type="molecule type" value="Genomic_DNA"/>
</dbReference>
<protein>
    <submittedName>
        <fullName evidence="1">Uncharacterized protein</fullName>
    </submittedName>
</protein>
<sequence>MTRNVDFVSVKSNRERTGVDQAGDQVQFLAYQSEEAMKALGHNYRPGRPEMAF</sequence>
<evidence type="ECO:0000313" key="1">
    <source>
        <dbReference type="EMBL" id="QPD03244.1"/>
    </source>
</evidence>